<dbReference type="Pfam" id="PF00085">
    <property type="entry name" value="Thioredoxin"/>
    <property type="match status" value="1"/>
</dbReference>
<dbReference type="EnsemblProtists" id="EKX53943">
    <property type="protein sequence ID" value="EKX53943"/>
    <property type="gene ID" value="GUITHDRAFT_150099"/>
</dbReference>
<protein>
    <recommendedName>
        <fullName evidence="1">Thioredoxin domain-containing protein</fullName>
    </recommendedName>
</protein>
<gene>
    <name evidence="2" type="ORF">GUITHDRAFT_150099</name>
</gene>
<evidence type="ECO:0000313" key="2">
    <source>
        <dbReference type="EMBL" id="EKX53943.1"/>
    </source>
</evidence>
<dbReference type="OrthoDB" id="10257948at2759"/>
<proteinExistence type="predicted"/>
<dbReference type="EMBL" id="JH992968">
    <property type="protein sequence ID" value="EKX53943.1"/>
    <property type="molecule type" value="Genomic_DNA"/>
</dbReference>
<dbReference type="GeneID" id="17310679"/>
<organism evidence="2">
    <name type="scientific">Guillardia theta (strain CCMP2712)</name>
    <name type="common">Cryptophyte</name>
    <dbReference type="NCBI Taxonomy" id="905079"/>
    <lineage>
        <taxon>Eukaryota</taxon>
        <taxon>Cryptophyceae</taxon>
        <taxon>Pyrenomonadales</taxon>
        <taxon>Geminigeraceae</taxon>
        <taxon>Guillardia</taxon>
    </lineage>
</organism>
<feature type="domain" description="Thioredoxin" evidence="1">
    <location>
        <begin position="79"/>
        <end position="159"/>
    </location>
</feature>
<dbReference type="PANTHER" id="PTHR21148">
    <property type="entry name" value="THIOREDOXIN DOMAIN-CONTAINING PROTEIN 9"/>
    <property type="match status" value="1"/>
</dbReference>
<dbReference type="HOGENOM" id="CLU_072378_2_0_1"/>
<reference evidence="4" key="2">
    <citation type="submission" date="2012-11" db="EMBL/GenBank/DDBJ databases">
        <authorList>
            <person name="Kuo A."/>
            <person name="Curtis B.A."/>
            <person name="Tanifuji G."/>
            <person name="Burki F."/>
            <person name="Gruber A."/>
            <person name="Irimia M."/>
            <person name="Maruyama S."/>
            <person name="Arias M.C."/>
            <person name="Ball S.G."/>
            <person name="Gile G.H."/>
            <person name="Hirakawa Y."/>
            <person name="Hopkins J.F."/>
            <person name="Rensing S.A."/>
            <person name="Schmutz J."/>
            <person name="Symeonidi A."/>
            <person name="Elias M."/>
            <person name="Eveleigh R.J."/>
            <person name="Herman E.K."/>
            <person name="Klute M.J."/>
            <person name="Nakayama T."/>
            <person name="Obornik M."/>
            <person name="Reyes-Prieto A."/>
            <person name="Armbrust E.V."/>
            <person name="Aves S.J."/>
            <person name="Beiko R.G."/>
            <person name="Coutinho P."/>
            <person name="Dacks J.B."/>
            <person name="Durnford D.G."/>
            <person name="Fast N.M."/>
            <person name="Green B.R."/>
            <person name="Grisdale C."/>
            <person name="Hempe F."/>
            <person name="Henrissat B."/>
            <person name="Hoppner M.P."/>
            <person name="Ishida K.-I."/>
            <person name="Kim E."/>
            <person name="Koreny L."/>
            <person name="Kroth P.G."/>
            <person name="Liu Y."/>
            <person name="Malik S.-B."/>
            <person name="Maier U.G."/>
            <person name="McRose D."/>
            <person name="Mock T."/>
            <person name="Neilson J.A."/>
            <person name="Onodera N.T."/>
            <person name="Poole A.M."/>
            <person name="Pritham E.J."/>
            <person name="Richards T.A."/>
            <person name="Rocap G."/>
            <person name="Roy S.W."/>
            <person name="Sarai C."/>
            <person name="Schaack S."/>
            <person name="Shirato S."/>
            <person name="Slamovits C.H."/>
            <person name="Spencer D.F."/>
            <person name="Suzuki S."/>
            <person name="Worden A.Z."/>
            <person name="Zauner S."/>
            <person name="Barry K."/>
            <person name="Bell C."/>
            <person name="Bharti A.K."/>
            <person name="Crow J.A."/>
            <person name="Grimwood J."/>
            <person name="Kramer R."/>
            <person name="Lindquist E."/>
            <person name="Lucas S."/>
            <person name="Salamov A."/>
            <person name="McFadden G.I."/>
            <person name="Lane C.E."/>
            <person name="Keeling P.J."/>
            <person name="Gray M.W."/>
            <person name="Grigoriev I.V."/>
            <person name="Archibald J.M."/>
        </authorList>
    </citation>
    <scope>NUCLEOTIDE SEQUENCE</scope>
    <source>
        <strain evidence="4">CCMP2712</strain>
    </source>
</reference>
<evidence type="ECO:0000313" key="3">
    <source>
        <dbReference type="EnsemblProtists" id="EKX53943"/>
    </source>
</evidence>
<sequence>MASMIEAQAQAALEQHLTNVASAIESTLDEQIKKLDDMDEDDLDRLREVRLQQLKKQNEQKAEWRRKGHGKYEELSEEKEFFAASKASENVICHFYRPSTHRCAIVDRHLAQIANDHVEARFVRLNAEKCPFLVEKLRIVVLPTIALIKNTKTLDYIVGFDDLGGQDDFPTSVLEWRIACQGIIKVDYDVHEGPPSGLNPKGGRKLATARAGIWQKHDESSGEDDD</sequence>
<evidence type="ECO:0000259" key="1">
    <source>
        <dbReference type="Pfam" id="PF00085"/>
    </source>
</evidence>
<evidence type="ECO:0000313" key="4">
    <source>
        <dbReference type="Proteomes" id="UP000011087"/>
    </source>
</evidence>
<dbReference type="KEGG" id="gtt:GUITHDRAFT_150099"/>
<dbReference type="RefSeq" id="XP_005840923.1">
    <property type="nucleotide sequence ID" value="XM_005840866.1"/>
</dbReference>
<name>L1K0Q4_GUITC</name>
<reference evidence="3" key="3">
    <citation type="submission" date="2015-06" db="UniProtKB">
        <authorList>
            <consortium name="EnsemblProtists"/>
        </authorList>
    </citation>
    <scope>IDENTIFICATION</scope>
</reference>
<dbReference type="InterPro" id="IPR036249">
    <property type="entry name" value="Thioredoxin-like_sf"/>
</dbReference>
<dbReference type="CDD" id="cd02989">
    <property type="entry name" value="Phd_like_TxnDC9"/>
    <property type="match status" value="1"/>
</dbReference>
<dbReference type="SUPFAM" id="SSF52833">
    <property type="entry name" value="Thioredoxin-like"/>
    <property type="match status" value="1"/>
</dbReference>
<dbReference type="STRING" id="905079.L1K0Q4"/>
<dbReference type="Proteomes" id="UP000011087">
    <property type="component" value="Unassembled WGS sequence"/>
</dbReference>
<dbReference type="AlphaFoldDB" id="L1K0Q4"/>
<dbReference type="InterPro" id="IPR013766">
    <property type="entry name" value="Thioredoxin_domain"/>
</dbReference>
<reference evidence="2 4" key="1">
    <citation type="journal article" date="2012" name="Nature">
        <title>Algal genomes reveal evolutionary mosaicism and the fate of nucleomorphs.</title>
        <authorList>
            <consortium name="DOE Joint Genome Institute"/>
            <person name="Curtis B.A."/>
            <person name="Tanifuji G."/>
            <person name="Burki F."/>
            <person name="Gruber A."/>
            <person name="Irimia M."/>
            <person name="Maruyama S."/>
            <person name="Arias M.C."/>
            <person name="Ball S.G."/>
            <person name="Gile G.H."/>
            <person name="Hirakawa Y."/>
            <person name="Hopkins J.F."/>
            <person name="Kuo A."/>
            <person name="Rensing S.A."/>
            <person name="Schmutz J."/>
            <person name="Symeonidi A."/>
            <person name="Elias M."/>
            <person name="Eveleigh R.J."/>
            <person name="Herman E.K."/>
            <person name="Klute M.J."/>
            <person name="Nakayama T."/>
            <person name="Obornik M."/>
            <person name="Reyes-Prieto A."/>
            <person name="Armbrust E.V."/>
            <person name="Aves S.J."/>
            <person name="Beiko R.G."/>
            <person name="Coutinho P."/>
            <person name="Dacks J.B."/>
            <person name="Durnford D.G."/>
            <person name="Fast N.M."/>
            <person name="Green B.R."/>
            <person name="Grisdale C.J."/>
            <person name="Hempel F."/>
            <person name="Henrissat B."/>
            <person name="Hoppner M.P."/>
            <person name="Ishida K."/>
            <person name="Kim E."/>
            <person name="Koreny L."/>
            <person name="Kroth P.G."/>
            <person name="Liu Y."/>
            <person name="Malik S.B."/>
            <person name="Maier U.G."/>
            <person name="McRose D."/>
            <person name="Mock T."/>
            <person name="Neilson J.A."/>
            <person name="Onodera N.T."/>
            <person name="Poole A.M."/>
            <person name="Pritham E.J."/>
            <person name="Richards T.A."/>
            <person name="Rocap G."/>
            <person name="Roy S.W."/>
            <person name="Sarai C."/>
            <person name="Schaack S."/>
            <person name="Shirato S."/>
            <person name="Slamovits C.H."/>
            <person name="Spencer D.F."/>
            <person name="Suzuki S."/>
            <person name="Worden A.Z."/>
            <person name="Zauner S."/>
            <person name="Barry K."/>
            <person name="Bell C."/>
            <person name="Bharti A.K."/>
            <person name="Crow J.A."/>
            <person name="Grimwood J."/>
            <person name="Kramer R."/>
            <person name="Lindquist E."/>
            <person name="Lucas S."/>
            <person name="Salamov A."/>
            <person name="McFadden G.I."/>
            <person name="Lane C.E."/>
            <person name="Keeling P.J."/>
            <person name="Gray M.W."/>
            <person name="Grigoriev I.V."/>
            <person name="Archibald J.M."/>
        </authorList>
    </citation>
    <scope>NUCLEOTIDE SEQUENCE</scope>
    <source>
        <strain evidence="2 4">CCMP2712</strain>
    </source>
</reference>
<dbReference type="Gene3D" id="3.40.30.10">
    <property type="entry name" value="Glutaredoxin"/>
    <property type="match status" value="1"/>
</dbReference>
<dbReference type="OMA" id="CVIAFID"/>
<dbReference type="PaxDb" id="55529-EKX53943"/>
<accession>L1K0Q4</accession>
<keyword evidence="4" id="KW-1185">Reference proteome</keyword>
<dbReference type="eggNOG" id="KOG1672">
    <property type="taxonomic scope" value="Eukaryota"/>
</dbReference>